<comment type="subcellular location">
    <subcellularLocation>
        <location evidence="1">Secreted</location>
    </subcellularLocation>
</comment>
<dbReference type="KEGG" id="mvz:myaer102_21510"/>
<evidence type="ECO:0000313" key="3">
    <source>
        <dbReference type="EMBL" id="BBH39613.1"/>
    </source>
</evidence>
<dbReference type="Gene3D" id="2.150.10.10">
    <property type="entry name" value="Serralysin-like metalloprotease, C-terminal"/>
    <property type="match status" value="2"/>
</dbReference>
<gene>
    <name evidence="3" type="ORF">myaer102_21510</name>
</gene>
<dbReference type="Pfam" id="PF00353">
    <property type="entry name" value="HemolysinCabind"/>
    <property type="match status" value="2"/>
</dbReference>
<protein>
    <submittedName>
        <fullName evidence="3">Hemolysin-type calcium-binding region protein</fullName>
    </submittedName>
</protein>
<dbReference type="AlphaFoldDB" id="A0A3G9JG99"/>
<name>A0A3G9JG99_MICVR</name>
<dbReference type="EMBL" id="AP019314">
    <property type="protein sequence ID" value="BBH39613.1"/>
    <property type="molecule type" value="Genomic_DNA"/>
</dbReference>
<evidence type="ECO:0000256" key="2">
    <source>
        <dbReference type="ARBA" id="ARBA00022525"/>
    </source>
</evidence>
<dbReference type="PANTHER" id="PTHR38340">
    <property type="entry name" value="S-LAYER PROTEIN"/>
    <property type="match status" value="1"/>
</dbReference>
<dbReference type="InterPro" id="IPR018511">
    <property type="entry name" value="Hemolysin-typ_Ca-bd_CS"/>
</dbReference>
<dbReference type="PANTHER" id="PTHR38340:SF1">
    <property type="entry name" value="S-LAYER PROTEIN"/>
    <property type="match status" value="1"/>
</dbReference>
<dbReference type="Proteomes" id="UP000278152">
    <property type="component" value="Chromosome"/>
</dbReference>
<dbReference type="PRINTS" id="PR00313">
    <property type="entry name" value="CABNDNGRPT"/>
</dbReference>
<evidence type="ECO:0000256" key="1">
    <source>
        <dbReference type="ARBA" id="ARBA00004613"/>
    </source>
</evidence>
<evidence type="ECO:0000313" key="4">
    <source>
        <dbReference type="Proteomes" id="UP000278152"/>
    </source>
</evidence>
<organism evidence="3 4">
    <name type="scientific">Microcystis viridis NIES-102</name>
    <dbReference type="NCBI Taxonomy" id="213615"/>
    <lineage>
        <taxon>Bacteria</taxon>
        <taxon>Bacillati</taxon>
        <taxon>Cyanobacteriota</taxon>
        <taxon>Cyanophyceae</taxon>
        <taxon>Oscillatoriophycideae</taxon>
        <taxon>Chroococcales</taxon>
        <taxon>Microcystaceae</taxon>
        <taxon>Microcystis</taxon>
    </lineage>
</organism>
<dbReference type="InterPro" id="IPR011049">
    <property type="entry name" value="Serralysin-like_metalloprot_C"/>
</dbReference>
<reference evidence="3 4" key="1">
    <citation type="submission" date="2018-11" db="EMBL/GenBank/DDBJ databases">
        <title>Complete genome sequence of Microcystis aeruginosa NIES-102.</title>
        <authorList>
            <person name="Yamaguchi H."/>
            <person name="Suzuki S."/>
            <person name="Kawachi M."/>
        </authorList>
    </citation>
    <scope>NUCLEOTIDE SEQUENCE [LARGE SCALE GENOMIC DNA]</scope>
    <source>
        <strain evidence="3 4">NIES-102</strain>
    </source>
</reference>
<proteinExistence type="predicted"/>
<dbReference type="SUPFAM" id="SSF51120">
    <property type="entry name" value="beta-Roll"/>
    <property type="match status" value="1"/>
</dbReference>
<dbReference type="InterPro" id="IPR001343">
    <property type="entry name" value="Hemolysn_Ca-bd"/>
</dbReference>
<keyword evidence="2" id="KW-0964">Secreted</keyword>
<dbReference type="InterPro" id="IPR050557">
    <property type="entry name" value="RTX_toxin/Mannuronan_C5-epim"/>
</dbReference>
<dbReference type="GO" id="GO:0005576">
    <property type="term" value="C:extracellular region"/>
    <property type="evidence" value="ECO:0007669"/>
    <property type="project" value="UniProtKB-SubCell"/>
</dbReference>
<dbReference type="PROSITE" id="PS00330">
    <property type="entry name" value="HEMOLYSIN_CALCIUM"/>
    <property type="match status" value="4"/>
</dbReference>
<sequence length="326" mass="31830">MPTVTISFASLPGPTGASFNPTVTTSVAAFLNAHPTVPISISTTGLTADNLTSLGLLSTGGDTVWRIANAGVADSATLSRVGGGFSKILSLPANSLTFVRGGSAGTYQLTGGIVNTKASGPQVVSSIAPLLLSDSYFITGSAFNDTLTGGNSTDTLIGGDGNDIISGGEGADTLIGGNGNDTLDGGNGFDSLIGGDGNDRITGIGGADTLIGGLGSDTLTGGNGNDRFVYNNPNEGGDLIADFNIASGNTDAIVVSNGGFGGGLTTVGGTLAPSLFGATAGGAVRFVYSGGVLQFDTDAGLGVSLVTIATLNLSPALTAARIVVDV</sequence>
<accession>A0A3G9JG99</accession>
<dbReference type="GO" id="GO:0005509">
    <property type="term" value="F:calcium ion binding"/>
    <property type="evidence" value="ECO:0007669"/>
    <property type="project" value="InterPro"/>
</dbReference>